<proteinExistence type="predicted"/>
<name>A0A6I6JNS0_9BACT</name>
<organism evidence="1 2">
    <name type="scientific">Pseudodesulfovibrio cashew</name>
    <dbReference type="NCBI Taxonomy" id="2678688"/>
    <lineage>
        <taxon>Bacteria</taxon>
        <taxon>Pseudomonadati</taxon>
        <taxon>Thermodesulfobacteriota</taxon>
        <taxon>Desulfovibrionia</taxon>
        <taxon>Desulfovibrionales</taxon>
        <taxon>Desulfovibrionaceae</taxon>
    </lineage>
</organism>
<dbReference type="PANTHER" id="PTHR40705:SF2">
    <property type="entry name" value="DUF1743 DOMAIN-CONTAINING PROTEIN"/>
    <property type="match status" value="1"/>
</dbReference>
<accession>A0A6I6JNS0</accession>
<reference evidence="1 2" key="1">
    <citation type="submission" date="2019-11" db="EMBL/GenBank/DDBJ databases">
        <authorList>
            <person name="Zheng R.K."/>
            <person name="Sun C.M."/>
        </authorList>
    </citation>
    <scope>NUCLEOTIDE SEQUENCE [LARGE SCALE GENOMIC DNA]</scope>
    <source>
        <strain evidence="1 2">SRB007</strain>
    </source>
</reference>
<dbReference type="Gene3D" id="3.30.70.2200">
    <property type="match status" value="1"/>
</dbReference>
<dbReference type="RefSeq" id="WP_158950267.1">
    <property type="nucleotide sequence ID" value="NZ_CP046400.1"/>
</dbReference>
<sequence length="244" mass="26681">MRYYLCIDDTDNKETKGTGWLAEQVCNEMTARGMGSFSYISRHQLYVHEDVPYTSHNSSMCVTVDDCSSPQAIIEHVQHFLETKAAPGSDPGLCLVAEDIAAEAREKLIRFGEDAKCTVLNKGLAYGLARELDVHLTEHGGTGDGVVGALAGVGLRMMGNDGRYRGWHHLGPEDTPMAASEIARLCAAHHVEDESGNRLDDDVPVLLRERIKRIRRGGHAVLLATAEIQGGPMQLLPKEALKAY</sequence>
<gene>
    <name evidence="1" type="ORF">GM415_16920</name>
</gene>
<dbReference type="EMBL" id="CP046400">
    <property type="protein sequence ID" value="QGY41733.1"/>
    <property type="molecule type" value="Genomic_DNA"/>
</dbReference>
<keyword evidence="2" id="KW-1185">Reference proteome</keyword>
<dbReference type="AlphaFoldDB" id="A0A6I6JNS0"/>
<evidence type="ECO:0000313" key="1">
    <source>
        <dbReference type="EMBL" id="QGY41733.1"/>
    </source>
</evidence>
<dbReference type="PANTHER" id="PTHR40705">
    <property type="entry name" value="TRNA(ILE2) 2-AGMATINYLCYTIDINE SYNTHETASE TIAS"/>
    <property type="match status" value="1"/>
</dbReference>
<protein>
    <submittedName>
        <fullName evidence="1">Uncharacterized protein</fullName>
    </submittedName>
</protein>
<dbReference type="KEGG" id="psel:GM415_16920"/>
<dbReference type="Proteomes" id="UP000428328">
    <property type="component" value="Chromosome"/>
</dbReference>
<evidence type="ECO:0000313" key="2">
    <source>
        <dbReference type="Proteomes" id="UP000428328"/>
    </source>
</evidence>